<evidence type="ECO:0000313" key="1">
    <source>
        <dbReference type="EMBL" id="PJC34122.1"/>
    </source>
</evidence>
<name>A0A2M8F4C0_9BACT</name>
<dbReference type="AlphaFoldDB" id="A0A2M8F4C0"/>
<accession>A0A2M8F4C0</accession>
<dbReference type="Proteomes" id="UP000230580">
    <property type="component" value="Unassembled WGS sequence"/>
</dbReference>
<proteinExistence type="predicted"/>
<evidence type="ECO:0000313" key="2">
    <source>
        <dbReference type="Proteomes" id="UP000230580"/>
    </source>
</evidence>
<gene>
    <name evidence="1" type="ORF">CO048_01170</name>
</gene>
<dbReference type="EMBL" id="PFRZ01000013">
    <property type="protein sequence ID" value="PJC34122.1"/>
    <property type="molecule type" value="Genomic_DNA"/>
</dbReference>
<reference evidence="2" key="1">
    <citation type="submission" date="2017-09" db="EMBL/GenBank/DDBJ databases">
        <title>Depth-based differentiation of microbial function through sediment-hosted aquifers and enrichment of novel symbionts in the deep terrestrial subsurface.</title>
        <authorList>
            <person name="Probst A.J."/>
            <person name="Ladd B."/>
            <person name="Jarett J.K."/>
            <person name="Geller-Mcgrath D.E."/>
            <person name="Sieber C.M.K."/>
            <person name="Emerson J.B."/>
            <person name="Anantharaman K."/>
            <person name="Thomas B.C."/>
            <person name="Malmstrom R."/>
            <person name="Stieglmeier M."/>
            <person name="Klingl A."/>
            <person name="Woyke T."/>
            <person name="Ryan C.M."/>
            <person name="Banfield J.F."/>
        </authorList>
    </citation>
    <scope>NUCLEOTIDE SEQUENCE [LARGE SCALE GENOMIC DNA]</scope>
</reference>
<organism evidence="1 2">
    <name type="scientific">Candidatus Roizmanbacteria bacterium CG_4_9_14_0_2_um_filter_35_15</name>
    <dbReference type="NCBI Taxonomy" id="1974836"/>
    <lineage>
        <taxon>Bacteria</taxon>
        <taxon>Candidatus Roizmaniibacteriota</taxon>
    </lineage>
</organism>
<sequence length="112" mass="13111">MLEGQEFSQPIKSVVKSYGRITGVSGQGNDKIAYKVGENKVLVVHKENVAPKENSAEFYKSQYYLHQILHILMPDNFPEIRKRPIADWSDEEKEWIERKKEEIKKLLKLKSH</sequence>
<comment type="caution">
    <text evidence="1">The sequence shown here is derived from an EMBL/GenBank/DDBJ whole genome shotgun (WGS) entry which is preliminary data.</text>
</comment>
<protein>
    <submittedName>
        <fullName evidence="1">Uncharacterized protein</fullName>
    </submittedName>
</protein>